<comment type="subcellular location">
    <subcellularLocation>
        <location evidence="2">Cell membrane</location>
        <topology evidence="2">Lipid-anchor</topology>
    </subcellularLocation>
</comment>
<protein>
    <submittedName>
        <fullName evidence="4">Efflux transporter outer membrane subunit</fullName>
    </submittedName>
</protein>
<dbReference type="PANTHER" id="PTHR30203">
    <property type="entry name" value="OUTER MEMBRANE CATION EFFLUX PROTEIN"/>
    <property type="match status" value="1"/>
</dbReference>
<dbReference type="InterPro" id="IPR003423">
    <property type="entry name" value="OMP_efflux"/>
</dbReference>
<dbReference type="Gene3D" id="1.20.1600.10">
    <property type="entry name" value="Outer membrane efflux proteins (OEP)"/>
    <property type="match status" value="1"/>
</dbReference>
<keyword evidence="5" id="KW-1185">Reference proteome</keyword>
<reference evidence="4 5" key="1">
    <citation type="submission" date="2018-08" db="EMBL/GenBank/DDBJ databases">
        <title>Henriciella mobilis sp. nov., isolated from seawater.</title>
        <authorList>
            <person name="Cheng H."/>
            <person name="Wu Y.-H."/>
            <person name="Xu X.-W."/>
            <person name="Guo L.-L."/>
        </authorList>
    </citation>
    <scope>NUCLEOTIDE SEQUENCE [LARGE SCALE GENOMIC DNA]</scope>
    <source>
        <strain evidence="4 5">JN25</strain>
    </source>
</reference>
<sequence length="490" mass="52715">MVPPTRFASRPVLMTFHPTKVSIFALCALTMTGCLSVGPDYEPPALDTYQDAWIAGESDVLAPGAVAEADWWQAFNDAHMTRLVEDAASSNLDLMEANANIEAARAAVNAARASRFPMGQLSGSVTRQKQSSGTFGADLPFEFTAQTQYSAGADASWEADLFGRIANSIGQAEAALGGREAVAADVARAVTAQTATTYLTLRELDARISVNTESLARQEEVLDLTRQLRDAGEIADMDVERQSNLVESTRAGIVALKSARSETLAGLARLTGKTVPDFLTTYPDLESYQTDRLPPVEAFQPIAIAAPVDLLRRRPDIRAAERQLAAANYVVGAEMADLYPRLTLSGQAAFTANEPGNLFSDEALGYSFGPRLSWGIFNLPLTRAQIEQAEAEARAAEASFEGAVIQALTETDAALEAYNFAVEEAALRVKALGSAERALDLVELRYQEGADSLLSLIDAQRQTLSASDAEVQARHEALRRRVTVYRAFGG</sequence>
<accession>A0A399RA08</accession>
<dbReference type="Pfam" id="PF02321">
    <property type="entry name" value="OEP"/>
    <property type="match status" value="2"/>
</dbReference>
<keyword evidence="2" id="KW-0812">Transmembrane</keyword>
<gene>
    <name evidence="4" type="ORF">D1223_18215</name>
</gene>
<organism evidence="4 5">
    <name type="scientific">Henriciella mobilis</name>
    <dbReference type="NCBI Taxonomy" id="2305467"/>
    <lineage>
        <taxon>Bacteria</taxon>
        <taxon>Pseudomonadati</taxon>
        <taxon>Pseudomonadota</taxon>
        <taxon>Alphaproteobacteria</taxon>
        <taxon>Hyphomonadales</taxon>
        <taxon>Hyphomonadaceae</taxon>
        <taxon>Henriciella</taxon>
    </lineage>
</organism>
<dbReference type="GO" id="GO:0015562">
    <property type="term" value="F:efflux transmembrane transporter activity"/>
    <property type="evidence" value="ECO:0007669"/>
    <property type="project" value="InterPro"/>
</dbReference>
<keyword evidence="2" id="KW-1134">Transmembrane beta strand</keyword>
<dbReference type="InterPro" id="IPR010131">
    <property type="entry name" value="MdtP/NodT-like"/>
</dbReference>
<keyword evidence="2" id="KW-0449">Lipoprotein</keyword>
<dbReference type="EMBL" id="QWFX01000016">
    <property type="protein sequence ID" value="RIJ26865.1"/>
    <property type="molecule type" value="Genomic_DNA"/>
</dbReference>
<dbReference type="Proteomes" id="UP000266385">
    <property type="component" value="Unassembled WGS sequence"/>
</dbReference>
<evidence type="ECO:0000256" key="1">
    <source>
        <dbReference type="ARBA" id="ARBA00007613"/>
    </source>
</evidence>
<name>A0A399RA08_9PROT</name>
<proteinExistence type="inferred from homology"/>
<evidence type="ECO:0000313" key="4">
    <source>
        <dbReference type="EMBL" id="RIJ26865.1"/>
    </source>
</evidence>
<dbReference type="SUPFAM" id="SSF56954">
    <property type="entry name" value="Outer membrane efflux proteins (OEP)"/>
    <property type="match status" value="1"/>
</dbReference>
<dbReference type="NCBIfam" id="TIGR01845">
    <property type="entry name" value="outer_NodT"/>
    <property type="match status" value="1"/>
</dbReference>
<evidence type="ECO:0000256" key="2">
    <source>
        <dbReference type="RuleBase" id="RU362097"/>
    </source>
</evidence>
<keyword evidence="3" id="KW-0175">Coiled coil</keyword>
<dbReference type="RefSeq" id="WP_119377758.1">
    <property type="nucleotide sequence ID" value="NZ_QWFY01000002.1"/>
</dbReference>
<comment type="caution">
    <text evidence="4">The sequence shown here is derived from an EMBL/GenBank/DDBJ whole genome shotgun (WGS) entry which is preliminary data.</text>
</comment>
<dbReference type="PROSITE" id="PS51257">
    <property type="entry name" value="PROKAR_LIPOPROTEIN"/>
    <property type="match status" value="1"/>
</dbReference>
<evidence type="ECO:0000313" key="5">
    <source>
        <dbReference type="Proteomes" id="UP000266385"/>
    </source>
</evidence>
<keyword evidence="2" id="KW-0472">Membrane</keyword>
<evidence type="ECO:0000256" key="3">
    <source>
        <dbReference type="SAM" id="Coils"/>
    </source>
</evidence>
<dbReference type="Gene3D" id="2.20.200.10">
    <property type="entry name" value="Outer membrane efflux proteins (OEP)"/>
    <property type="match status" value="1"/>
</dbReference>
<dbReference type="AlphaFoldDB" id="A0A399RA08"/>
<feature type="coiled-coil region" evidence="3">
    <location>
        <begin position="379"/>
        <end position="406"/>
    </location>
</feature>
<keyword evidence="2" id="KW-0564">Palmitate</keyword>
<dbReference type="PANTHER" id="PTHR30203:SF25">
    <property type="entry name" value="OUTER MEMBRANE PROTEIN-RELATED"/>
    <property type="match status" value="1"/>
</dbReference>
<dbReference type="GO" id="GO:0005886">
    <property type="term" value="C:plasma membrane"/>
    <property type="evidence" value="ECO:0007669"/>
    <property type="project" value="UniProtKB-SubCell"/>
</dbReference>
<comment type="similarity">
    <text evidence="1 2">Belongs to the outer membrane factor (OMF) (TC 1.B.17) family.</text>
</comment>